<dbReference type="Pfam" id="PF25212">
    <property type="entry name" value="HVO_A0114"/>
    <property type="match status" value="1"/>
</dbReference>
<proteinExistence type="predicted"/>
<dbReference type="SUPFAM" id="SSF46785">
    <property type="entry name" value="Winged helix' DNA-binding domain"/>
    <property type="match status" value="1"/>
</dbReference>
<evidence type="ECO:0000313" key="1">
    <source>
        <dbReference type="EMBL" id="TQE99411.1"/>
    </source>
</evidence>
<protein>
    <submittedName>
        <fullName evidence="1">Transcriptional regulator</fullName>
    </submittedName>
</protein>
<comment type="caution">
    <text evidence="1">The sequence shown here is derived from an EMBL/GenBank/DDBJ whole genome shotgun (WGS) entry which is preliminary data.</text>
</comment>
<dbReference type="InterPro" id="IPR036388">
    <property type="entry name" value="WH-like_DNA-bd_sf"/>
</dbReference>
<organism evidence="1 2">
    <name type="scientific">Spiribacter salinus</name>
    <dbReference type="NCBI Taxonomy" id="1335746"/>
    <lineage>
        <taxon>Bacteria</taxon>
        <taxon>Pseudomonadati</taxon>
        <taxon>Pseudomonadota</taxon>
        <taxon>Gammaproteobacteria</taxon>
        <taxon>Chromatiales</taxon>
        <taxon>Ectothiorhodospiraceae</taxon>
        <taxon>Spiribacter</taxon>
    </lineage>
</organism>
<dbReference type="Proteomes" id="UP000315400">
    <property type="component" value="Unassembled WGS sequence"/>
</dbReference>
<dbReference type="EMBL" id="VIFK01000063">
    <property type="protein sequence ID" value="TQE99411.1"/>
    <property type="molecule type" value="Genomic_DNA"/>
</dbReference>
<sequence length="117" mass="12874">MTTVTLCVASQEEVTNRALSAFKGQDQGVSISFASVDLLWQIMTRKRWELLHAMTGQGAISIREVARRLGRDVKSVHRDAHALLDAGILQRSEDGGIVFPFEAVHVDFTLVPSDQPA</sequence>
<dbReference type="InterPro" id="IPR036390">
    <property type="entry name" value="WH_DNA-bd_sf"/>
</dbReference>
<reference evidence="1 2" key="1">
    <citation type="submission" date="2019-06" db="EMBL/GenBank/DDBJ databases">
        <title>Metagenome assembled Genome of Spiribacter salinus SL48-SHIP from the microbial mat of Salt Lake 48 (Novosibirsk region, Russia).</title>
        <authorList>
            <person name="Shipova A."/>
            <person name="Rozanov A.S."/>
            <person name="Bryanskaya A.V."/>
            <person name="Peltek S.E."/>
        </authorList>
    </citation>
    <scope>NUCLEOTIDE SEQUENCE [LARGE SCALE GENOMIC DNA]</scope>
    <source>
        <strain evidence="1">SL48-SHIP-2</strain>
    </source>
</reference>
<dbReference type="AlphaFoldDB" id="A0A540VRM7"/>
<accession>A0A540VRM7</accession>
<name>A0A540VRM7_9GAMM</name>
<gene>
    <name evidence="1" type="ORF">FKY71_08700</name>
</gene>
<evidence type="ECO:0000313" key="2">
    <source>
        <dbReference type="Proteomes" id="UP000315400"/>
    </source>
</evidence>
<dbReference type="Gene3D" id="1.10.10.10">
    <property type="entry name" value="Winged helix-like DNA-binding domain superfamily/Winged helix DNA-binding domain"/>
    <property type="match status" value="1"/>
</dbReference>